<feature type="region of interest" description="Disordered" evidence="1">
    <location>
        <begin position="587"/>
        <end position="630"/>
    </location>
</feature>
<sequence length="630" mass="69457">MAVKSSNKASSSKRTTAGSSAKASTTGPKPASPRTRVQKVQEAAAVAAQVNEDIIDPSTAMDVVPRYVRVPFGRVNRQNYQQARASAARKNDLPQVPVTPLPTAMNRPPLTMFDAPTKVVLPTVTRQPNRSSTLSDMDTPVVPNVSGAETDKGEETDPETPRQPAQELISGDVTDTESVDEGGNTGEDHAPSYLSFAAGLDGDVTDVEESVIPSSPTPAPRNVQQRTSTSLDTPSSPPRSSALDSTGDVSFVANEPKTFGGGYSSNTNIHQEPTPDVRNAERSEVSPPMVDPFSNSSPCPSTQWNFPQTFSTVHEQPFFLPTPFQPYTTAEPLTHTGTDFDLATKLNQLSVQATALPNNFGEFAQVHPDAAAAPIFHTEAFGAPAPAVQFCYESPIVLPPFASIWPQSLGLYYQDFIPLQRHTDIATHPQVQGFQPYTSSGPKLFQSIPVEFIRSRRDRPHPPSIRTKIHDEPQPEWQTRMKEISDKKSLELTQSLNPFHNMIGPHRWDYSGRKRGPLYVNKPGEDEPRKVCPLPDRIQTKRVPRPAKGSEEDLMERIEYERWSEAREARRTAKKADKQLECSRLLEDKTHCPEKKGVKLVRRSSKRDQRSSDGDASTSARPTKKRRASK</sequence>
<comment type="caution">
    <text evidence="2">The sequence shown here is derived from an EMBL/GenBank/DDBJ whole genome shotgun (WGS) entry which is preliminary data.</text>
</comment>
<dbReference type="Proteomes" id="UP000807353">
    <property type="component" value="Unassembled WGS sequence"/>
</dbReference>
<proteinExistence type="predicted"/>
<feature type="region of interest" description="Disordered" evidence="1">
    <location>
        <begin position="124"/>
        <end position="193"/>
    </location>
</feature>
<keyword evidence="3" id="KW-1185">Reference proteome</keyword>
<dbReference type="AlphaFoldDB" id="A0A9P6CG64"/>
<feature type="region of interest" description="Disordered" evidence="1">
    <location>
        <begin position="85"/>
        <end position="110"/>
    </location>
</feature>
<dbReference type="EMBL" id="MU150312">
    <property type="protein sequence ID" value="KAF9459699.1"/>
    <property type="molecule type" value="Genomic_DNA"/>
</dbReference>
<feature type="compositionally biased region" description="Basic and acidic residues" evidence="1">
    <location>
        <begin position="587"/>
        <end position="597"/>
    </location>
</feature>
<name>A0A9P6CG64_9AGAR</name>
<feature type="region of interest" description="Disordered" evidence="1">
    <location>
        <begin position="208"/>
        <end position="298"/>
    </location>
</feature>
<feature type="region of interest" description="Disordered" evidence="1">
    <location>
        <begin position="1"/>
        <end position="40"/>
    </location>
</feature>
<evidence type="ECO:0000256" key="1">
    <source>
        <dbReference type="SAM" id="MobiDB-lite"/>
    </source>
</evidence>
<evidence type="ECO:0000313" key="2">
    <source>
        <dbReference type="EMBL" id="KAF9459699.1"/>
    </source>
</evidence>
<evidence type="ECO:0000313" key="3">
    <source>
        <dbReference type="Proteomes" id="UP000807353"/>
    </source>
</evidence>
<feature type="compositionally biased region" description="Basic and acidic residues" evidence="1">
    <location>
        <begin position="273"/>
        <end position="284"/>
    </location>
</feature>
<gene>
    <name evidence="2" type="ORF">BDZ94DRAFT_1002330</name>
</gene>
<feature type="compositionally biased region" description="Low complexity" evidence="1">
    <location>
        <begin position="227"/>
        <end position="241"/>
    </location>
</feature>
<organism evidence="2 3">
    <name type="scientific">Collybia nuda</name>
    <dbReference type="NCBI Taxonomy" id="64659"/>
    <lineage>
        <taxon>Eukaryota</taxon>
        <taxon>Fungi</taxon>
        <taxon>Dikarya</taxon>
        <taxon>Basidiomycota</taxon>
        <taxon>Agaricomycotina</taxon>
        <taxon>Agaricomycetes</taxon>
        <taxon>Agaricomycetidae</taxon>
        <taxon>Agaricales</taxon>
        <taxon>Tricholomatineae</taxon>
        <taxon>Clitocybaceae</taxon>
        <taxon>Collybia</taxon>
    </lineage>
</organism>
<accession>A0A9P6CG64</accession>
<reference evidence="2" key="1">
    <citation type="submission" date="2020-11" db="EMBL/GenBank/DDBJ databases">
        <authorList>
            <consortium name="DOE Joint Genome Institute"/>
            <person name="Ahrendt S."/>
            <person name="Riley R."/>
            <person name="Andreopoulos W."/>
            <person name="Labutti K."/>
            <person name="Pangilinan J."/>
            <person name="Ruiz-Duenas F.J."/>
            <person name="Barrasa J.M."/>
            <person name="Sanchez-Garcia M."/>
            <person name="Camarero S."/>
            <person name="Miyauchi S."/>
            <person name="Serrano A."/>
            <person name="Linde D."/>
            <person name="Babiker R."/>
            <person name="Drula E."/>
            <person name="Ayuso-Fernandez I."/>
            <person name="Pacheco R."/>
            <person name="Padilla G."/>
            <person name="Ferreira P."/>
            <person name="Barriuso J."/>
            <person name="Kellner H."/>
            <person name="Castanera R."/>
            <person name="Alfaro M."/>
            <person name="Ramirez L."/>
            <person name="Pisabarro A.G."/>
            <person name="Kuo A."/>
            <person name="Tritt A."/>
            <person name="Lipzen A."/>
            <person name="He G."/>
            <person name="Yan M."/>
            <person name="Ng V."/>
            <person name="Cullen D."/>
            <person name="Martin F."/>
            <person name="Rosso M.-N."/>
            <person name="Henrissat B."/>
            <person name="Hibbett D."/>
            <person name="Martinez A.T."/>
            <person name="Grigoriev I.V."/>
        </authorList>
    </citation>
    <scope>NUCLEOTIDE SEQUENCE</scope>
    <source>
        <strain evidence="2">CBS 247.69</strain>
    </source>
</reference>
<feature type="compositionally biased region" description="Low complexity" evidence="1">
    <location>
        <begin position="1"/>
        <end position="27"/>
    </location>
</feature>
<protein>
    <submittedName>
        <fullName evidence="2">Uncharacterized protein</fullName>
    </submittedName>
</protein>
<feature type="compositionally biased region" description="Polar residues" evidence="1">
    <location>
        <begin position="124"/>
        <end position="136"/>
    </location>
</feature>